<organism evidence="3 4">
    <name type="scientific">Streptomyces chiangmaiensis</name>
    <dbReference type="NCBI Taxonomy" id="766497"/>
    <lineage>
        <taxon>Bacteria</taxon>
        <taxon>Bacillati</taxon>
        <taxon>Actinomycetota</taxon>
        <taxon>Actinomycetes</taxon>
        <taxon>Kitasatosporales</taxon>
        <taxon>Streptomycetaceae</taxon>
        <taxon>Streptomyces</taxon>
    </lineage>
</organism>
<evidence type="ECO:0000313" key="3">
    <source>
        <dbReference type="EMBL" id="MED7825497.1"/>
    </source>
</evidence>
<dbReference type="Gene3D" id="3.40.50.10770">
    <property type="entry name" value="Hypothetical protein VC1899 like domain (Restriction endonuclease-like)"/>
    <property type="match status" value="1"/>
</dbReference>
<keyword evidence="4" id="KW-1185">Reference proteome</keyword>
<dbReference type="InterPro" id="IPR013442">
    <property type="entry name" value="SSO1393-like"/>
</dbReference>
<gene>
    <name evidence="3" type="ORF">VXC91_26825</name>
</gene>
<evidence type="ECO:0000313" key="4">
    <source>
        <dbReference type="Proteomes" id="UP001333996"/>
    </source>
</evidence>
<feature type="domain" description="CRISPR system ring nuclease SSO1393-like" evidence="2">
    <location>
        <begin position="89"/>
        <end position="216"/>
    </location>
</feature>
<reference evidence="3" key="1">
    <citation type="submission" date="2024-01" db="EMBL/GenBank/DDBJ databases">
        <title>First draft genome sequence data of TA4-1, the type strain of Gram-positive actinobacterium Streptomyces chiangmaiensis.</title>
        <authorList>
            <person name="Yasawong M."/>
            <person name="Nantapong N."/>
        </authorList>
    </citation>
    <scope>NUCLEOTIDE SEQUENCE</scope>
    <source>
        <strain evidence="3">TA4-1</strain>
    </source>
</reference>
<comment type="caution">
    <text evidence="3">The sequence shown here is derived from an EMBL/GenBank/DDBJ whole genome shotgun (WGS) entry which is preliminary data.</text>
</comment>
<evidence type="ECO:0000259" key="2">
    <source>
        <dbReference type="Pfam" id="PF09651"/>
    </source>
</evidence>
<dbReference type="Pfam" id="PF09651">
    <property type="entry name" value="Cas_APE2256"/>
    <property type="match status" value="1"/>
</dbReference>
<evidence type="ECO:0000256" key="1">
    <source>
        <dbReference type="SAM" id="MobiDB-lite"/>
    </source>
</evidence>
<name>A0ABU7FN11_9ACTN</name>
<protein>
    <recommendedName>
        <fullName evidence="2">CRISPR system ring nuclease SSO1393-like domain-containing protein</fullName>
    </recommendedName>
</protein>
<proteinExistence type="predicted"/>
<sequence>MTIHIVSVGSNLVDALKAPSTVRGLTQDQQDGIQSGRPTDFLAPNGTEPTAATADSELKELFGSATGQARDDLRNTVAVVRPGMWPAGISAELSTLVSVTGQSHLSREDVIVLLATDTFDGLTAALWDALALTIGDLDRIVYLSKPSDQPSETVHDRVFVVRVPGLDASTDEDFVRAMEGLGVLGRTLVRKVAVSENEDFLFHLSGGYKAAIPYLIGLAEGLRSLDRKGTVEAFVLHKDSGGKPIKLPLRRMVLSGLQHLLASFNANGERNRRPQGADSLEGYAFERREPSGYRLTAFGAGLRALIGPPDETVRQ</sequence>
<feature type="region of interest" description="Disordered" evidence="1">
    <location>
        <begin position="24"/>
        <end position="44"/>
    </location>
</feature>
<feature type="compositionally biased region" description="Polar residues" evidence="1">
    <location>
        <begin position="24"/>
        <end position="37"/>
    </location>
</feature>
<accession>A0ABU7FN11</accession>
<dbReference type="Proteomes" id="UP001333996">
    <property type="component" value="Unassembled WGS sequence"/>
</dbReference>
<dbReference type="EMBL" id="JAYWVC010000111">
    <property type="protein sequence ID" value="MED7825497.1"/>
    <property type="molecule type" value="Genomic_DNA"/>
</dbReference>
<dbReference type="RefSeq" id="WP_329509908.1">
    <property type="nucleotide sequence ID" value="NZ_BAAAYZ010000200.1"/>
</dbReference>